<protein>
    <submittedName>
        <fullName evidence="2">Ribonuclease BN, tRNA processing enzyme</fullName>
    </submittedName>
</protein>
<evidence type="ECO:0000259" key="1">
    <source>
        <dbReference type="SMART" id="SM00849"/>
    </source>
</evidence>
<dbReference type="InterPro" id="IPR001279">
    <property type="entry name" value="Metallo-B-lactamas"/>
</dbReference>
<proteinExistence type="predicted"/>
<dbReference type="Gene3D" id="3.60.15.10">
    <property type="entry name" value="Ribonuclease Z/Hydroxyacylglutathione hydrolase-like"/>
    <property type="match status" value="1"/>
</dbReference>
<name>A0A1M5JI14_STRHI</name>
<dbReference type="Pfam" id="PF12706">
    <property type="entry name" value="Lactamase_B_2"/>
    <property type="match status" value="1"/>
</dbReference>
<organism evidence="2 3">
    <name type="scientific">Streptoalloteichus hindustanus</name>
    <dbReference type="NCBI Taxonomy" id="2017"/>
    <lineage>
        <taxon>Bacteria</taxon>
        <taxon>Bacillati</taxon>
        <taxon>Actinomycetota</taxon>
        <taxon>Actinomycetes</taxon>
        <taxon>Pseudonocardiales</taxon>
        <taxon>Pseudonocardiaceae</taxon>
        <taxon>Streptoalloteichus</taxon>
    </lineage>
</organism>
<dbReference type="STRING" id="2017.SAMN05444320_108293"/>
<accession>A0A1M5JI14</accession>
<dbReference type="EMBL" id="FQVN01000008">
    <property type="protein sequence ID" value="SHG40045.1"/>
    <property type="molecule type" value="Genomic_DNA"/>
</dbReference>
<dbReference type="RefSeq" id="WP_073487389.1">
    <property type="nucleotide sequence ID" value="NZ_FQVN01000008.1"/>
</dbReference>
<reference evidence="2 3" key="1">
    <citation type="submission" date="2016-11" db="EMBL/GenBank/DDBJ databases">
        <authorList>
            <person name="Jaros S."/>
            <person name="Januszkiewicz K."/>
            <person name="Wedrychowicz H."/>
        </authorList>
    </citation>
    <scope>NUCLEOTIDE SEQUENCE [LARGE SCALE GENOMIC DNA]</scope>
    <source>
        <strain evidence="2 3">DSM 44523</strain>
    </source>
</reference>
<sequence>MILTILGCSGSVPGPGGPASGYLVRAGATRLVLDFGNGVLSALSAHCDPLSLDAALLSHLHPDHCADMTALAVLRRYGPPPRPDAPLPVHAPSEAASRLAAAYAPSAAELAETDLSDVFAFHPLTPTTVRIGECSVTAARVNHPCEAFGFRVEHEGAVLAYTGDTAACDAVVELARGADVLLSEATWPDLPDLPRDLHLSGREAGELAAAAGVRKLVLTHIAPWYDAHAVLAEARAAFAGPVELAAPGAEHHVGPATSA</sequence>
<keyword evidence="3" id="KW-1185">Reference proteome</keyword>
<dbReference type="PANTHER" id="PTHR46018:SF4">
    <property type="entry name" value="METALLO-HYDROLASE YHFI-RELATED"/>
    <property type="match status" value="1"/>
</dbReference>
<dbReference type="AlphaFoldDB" id="A0A1M5JI14"/>
<feature type="domain" description="Metallo-beta-lactamase" evidence="1">
    <location>
        <begin position="18"/>
        <end position="202"/>
    </location>
</feature>
<dbReference type="CDD" id="cd07716">
    <property type="entry name" value="RNaseZ_short-form-like_MBL-fold"/>
    <property type="match status" value="1"/>
</dbReference>
<dbReference type="PANTHER" id="PTHR46018">
    <property type="entry name" value="ZINC PHOSPHODIESTERASE ELAC PROTEIN 1"/>
    <property type="match status" value="1"/>
</dbReference>
<dbReference type="InterPro" id="IPR036866">
    <property type="entry name" value="RibonucZ/Hydroxyglut_hydro"/>
</dbReference>
<evidence type="ECO:0000313" key="2">
    <source>
        <dbReference type="EMBL" id="SHG40045.1"/>
    </source>
</evidence>
<dbReference type="GO" id="GO:0042781">
    <property type="term" value="F:3'-tRNA processing endoribonuclease activity"/>
    <property type="evidence" value="ECO:0007669"/>
    <property type="project" value="TreeGrafter"/>
</dbReference>
<dbReference type="SUPFAM" id="SSF56281">
    <property type="entry name" value="Metallo-hydrolase/oxidoreductase"/>
    <property type="match status" value="1"/>
</dbReference>
<gene>
    <name evidence="2" type="ORF">SAMN05444320_108293</name>
</gene>
<dbReference type="SMART" id="SM00849">
    <property type="entry name" value="Lactamase_B"/>
    <property type="match status" value="1"/>
</dbReference>
<dbReference type="OrthoDB" id="9800940at2"/>
<evidence type="ECO:0000313" key="3">
    <source>
        <dbReference type="Proteomes" id="UP000184501"/>
    </source>
</evidence>
<dbReference type="Proteomes" id="UP000184501">
    <property type="component" value="Unassembled WGS sequence"/>
</dbReference>